<dbReference type="EMBL" id="CM001402">
    <property type="protein sequence ID" value="EHO40297.1"/>
    <property type="molecule type" value="Genomic_DNA"/>
</dbReference>
<dbReference type="Proteomes" id="UP000183868">
    <property type="component" value="Chromosome"/>
</dbReference>
<proteinExistence type="predicted"/>
<dbReference type="STRING" id="880073.Cabys_3500"/>
<sequence>MSIIGERARQTQERVIAFFHNALGYRYLGNWKDREGNDNVEEELLTDWLKR</sequence>
<dbReference type="RefSeq" id="WP_006927247.1">
    <property type="nucleotide sequence ID" value="NZ_CM001402.1"/>
</dbReference>
<evidence type="ECO:0000313" key="1">
    <source>
        <dbReference type="EMBL" id="APF20246.1"/>
    </source>
</evidence>
<dbReference type="eggNOG" id="COG0610">
    <property type="taxonomic scope" value="Bacteria"/>
</dbReference>
<reference evidence="2 3" key="1">
    <citation type="submission" date="2011-09" db="EMBL/GenBank/DDBJ databases">
        <title>The permanent draft genome of Caldithrix abyssi DSM 13497.</title>
        <authorList>
            <consortium name="US DOE Joint Genome Institute (JGI-PGF)"/>
            <person name="Lucas S."/>
            <person name="Han J."/>
            <person name="Lapidus A."/>
            <person name="Bruce D."/>
            <person name="Goodwin L."/>
            <person name="Pitluck S."/>
            <person name="Peters L."/>
            <person name="Kyrpides N."/>
            <person name="Mavromatis K."/>
            <person name="Ivanova N."/>
            <person name="Mikhailova N."/>
            <person name="Chertkov O."/>
            <person name="Detter J.C."/>
            <person name="Tapia R."/>
            <person name="Han C."/>
            <person name="Land M."/>
            <person name="Hauser L."/>
            <person name="Markowitz V."/>
            <person name="Cheng J.-F."/>
            <person name="Hugenholtz P."/>
            <person name="Woyke T."/>
            <person name="Wu D."/>
            <person name="Spring S."/>
            <person name="Brambilla E."/>
            <person name="Klenk H.-P."/>
            <person name="Eisen J.A."/>
        </authorList>
    </citation>
    <scope>NUCLEOTIDE SEQUENCE [LARGE SCALE GENOMIC DNA]</scope>
    <source>
        <strain evidence="2 3">DSM 13497</strain>
    </source>
</reference>
<evidence type="ECO:0000313" key="3">
    <source>
        <dbReference type="Proteomes" id="UP000004671"/>
    </source>
</evidence>
<dbReference type="Proteomes" id="UP000004671">
    <property type="component" value="Chromosome"/>
</dbReference>
<dbReference type="AlphaFoldDB" id="H1XSS0"/>
<dbReference type="PaxDb" id="880073-Calab_0655"/>
<dbReference type="REBASE" id="107137">
    <property type="entry name" value="Cab13497ORF659P"/>
</dbReference>
<keyword evidence="3" id="KW-1185">Reference proteome</keyword>
<dbReference type="EMBL" id="CP018099">
    <property type="protein sequence ID" value="APF20246.1"/>
    <property type="molecule type" value="Genomic_DNA"/>
</dbReference>
<dbReference type="KEGG" id="caby:Cabys_3500"/>
<protein>
    <submittedName>
        <fullName evidence="2">HsdR family type I site-specific deoxyribonuclease</fullName>
    </submittedName>
    <submittedName>
        <fullName evidence="1">Type I restriction enzyme, R subunit</fullName>
    </submittedName>
</protein>
<gene>
    <name evidence="1" type="ORF">Cabys_3500</name>
    <name evidence="2" type="ORF">Calab_0655</name>
</gene>
<organism evidence="2 3">
    <name type="scientific">Caldithrix abyssi DSM 13497</name>
    <dbReference type="NCBI Taxonomy" id="880073"/>
    <lineage>
        <taxon>Bacteria</taxon>
        <taxon>Pseudomonadati</taxon>
        <taxon>Calditrichota</taxon>
        <taxon>Calditrichia</taxon>
        <taxon>Calditrichales</taxon>
        <taxon>Calditrichaceae</taxon>
        <taxon>Caldithrix</taxon>
    </lineage>
</organism>
<name>H1XSS0_CALAY</name>
<accession>H1XSS0</accession>
<evidence type="ECO:0000313" key="4">
    <source>
        <dbReference type="Proteomes" id="UP000183868"/>
    </source>
</evidence>
<dbReference type="InParanoid" id="H1XSS0"/>
<reference evidence="1 4" key="2">
    <citation type="submission" date="2016-11" db="EMBL/GenBank/DDBJ databases">
        <title>Genomic analysis of Caldithrix abyssi and proposal of a novel bacterial phylum Caldithrichaeota.</title>
        <authorList>
            <person name="Kublanov I."/>
            <person name="Sigalova O."/>
            <person name="Gavrilov S."/>
            <person name="Lebedinsky A."/>
            <person name="Ivanova N."/>
            <person name="Daum C."/>
            <person name="Reddy T."/>
            <person name="Klenk H.P."/>
            <person name="Goker M."/>
            <person name="Reva O."/>
            <person name="Miroshnichenko M."/>
            <person name="Kyprides N."/>
            <person name="Woyke T."/>
            <person name="Gelfand M."/>
        </authorList>
    </citation>
    <scope>NUCLEOTIDE SEQUENCE [LARGE SCALE GENOMIC DNA]</scope>
    <source>
        <strain evidence="1 4">LF13</strain>
    </source>
</reference>
<dbReference type="HOGENOM" id="CLU_3096680_0_0_0"/>
<evidence type="ECO:0000313" key="2">
    <source>
        <dbReference type="EMBL" id="EHO40297.1"/>
    </source>
</evidence>